<dbReference type="EMBL" id="CP137642">
    <property type="protein sequence ID" value="WOX57437.1"/>
    <property type="molecule type" value="Genomic_DNA"/>
</dbReference>
<proteinExistence type="predicted"/>
<dbReference type="AlphaFoldDB" id="A0AAX4FUM1"/>
<dbReference type="RefSeq" id="WP_318621045.1">
    <property type="nucleotide sequence ID" value="NZ_CP137642.1"/>
</dbReference>
<name>A0AAX4FUM1_9EURY</name>
<sequence>MKFLYEKDLRPLKYNILTSTKHDAAVRAIARRLGVSDAKLRRLLIQRLDMSLLENIETRWEMGLRYADEGDPLAKELGCELFTRYIPLLDMERMKEIYEETRALARDMPIEEAIARGRERIREAVIS</sequence>
<gene>
    <name evidence="1" type="ORF">R6Y96_09090</name>
</gene>
<dbReference type="GeneID" id="85733309"/>
<dbReference type="Proteomes" id="UP001305652">
    <property type="component" value="Chromosome"/>
</dbReference>
<evidence type="ECO:0000313" key="1">
    <source>
        <dbReference type="EMBL" id="WOX57437.1"/>
    </source>
</evidence>
<dbReference type="KEGG" id="mrc:R6Y96_09090"/>
<protein>
    <submittedName>
        <fullName evidence="1">DUF1959 domain-containing protein</fullName>
    </submittedName>
</protein>
<reference evidence="1 2" key="1">
    <citation type="submission" date="2023-10" db="EMBL/GenBank/DDBJ databases">
        <title>The complete genome sequence of Methanoculleus receptaculi DSM 18860.</title>
        <authorList>
            <person name="Lai S.-J."/>
            <person name="You Y.-T."/>
            <person name="Chen S.-C."/>
        </authorList>
    </citation>
    <scope>NUCLEOTIDE SEQUENCE [LARGE SCALE GENOMIC DNA]</scope>
    <source>
        <strain evidence="1 2">DSM 18860</strain>
    </source>
</reference>
<keyword evidence="2" id="KW-1185">Reference proteome</keyword>
<organism evidence="1 2">
    <name type="scientific">Methanoculleus receptaculi</name>
    <dbReference type="NCBI Taxonomy" id="394967"/>
    <lineage>
        <taxon>Archaea</taxon>
        <taxon>Methanobacteriati</taxon>
        <taxon>Methanobacteriota</taxon>
        <taxon>Stenosarchaea group</taxon>
        <taxon>Methanomicrobia</taxon>
        <taxon>Methanomicrobiales</taxon>
        <taxon>Methanomicrobiaceae</taxon>
        <taxon>Methanoculleus</taxon>
    </lineage>
</organism>
<dbReference type="SUPFAM" id="SSF101332">
    <property type="entry name" value="Hypothetical protein MTH393"/>
    <property type="match status" value="1"/>
</dbReference>
<dbReference type="Gene3D" id="1.10.3070.10">
    <property type="entry name" value="EhaM-like"/>
    <property type="match status" value="1"/>
</dbReference>
<dbReference type="InterPro" id="IPR036606">
    <property type="entry name" value="EhaM-like_sf"/>
</dbReference>
<accession>A0AAX4FUM1</accession>
<evidence type="ECO:0000313" key="2">
    <source>
        <dbReference type="Proteomes" id="UP001305652"/>
    </source>
</evidence>